<evidence type="ECO:0000256" key="5">
    <source>
        <dbReference type="ARBA" id="ARBA00022490"/>
    </source>
</evidence>
<evidence type="ECO:0000256" key="2">
    <source>
        <dbReference type="ARBA" id="ARBA00004496"/>
    </source>
</evidence>
<keyword evidence="4" id="KW-0004">4Fe-4S</keyword>
<dbReference type="Pfam" id="PF20922">
    <property type="entry name" value="Anamorsin_N"/>
    <property type="match status" value="1"/>
</dbReference>
<keyword evidence="9" id="KW-0411">Iron-sulfur</keyword>
<feature type="domain" description="Anamorsin N-terminal" evidence="12">
    <location>
        <begin position="9"/>
        <end position="171"/>
    </location>
</feature>
<dbReference type="CDD" id="cd02440">
    <property type="entry name" value="AdoMet_MTases"/>
    <property type="match status" value="1"/>
</dbReference>
<evidence type="ECO:0000256" key="9">
    <source>
        <dbReference type="ARBA" id="ARBA00023014"/>
    </source>
</evidence>
<evidence type="ECO:0000256" key="4">
    <source>
        <dbReference type="ARBA" id="ARBA00022485"/>
    </source>
</evidence>
<gene>
    <name evidence="13" type="ORF">PODLI_1B011607</name>
</gene>
<dbReference type="Gene3D" id="3.40.50.150">
    <property type="entry name" value="Vaccinia Virus protein VP39"/>
    <property type="match status" value="1"/>
</dbReference>
<dbReference type="SUPFAM" id="SSF53335">
    <property type="entry name" value="S-adenosyl-L-methionine-dependent methyltransferases"/>
    <property type="match status" value="1"/>
</dbReference>
<dbReference type="InterPro" id="IPR049011">
    <property type="entry name" value="Anamorsin_N_metazoan"/>
</dbReference>
<evidence type="ECO:0000256" key="8">
    <source>
        <dbReference type="ARBA" id="ARBA00023004"/>
    </source>
</evidence>
<evidence type="ECO:0000256" key="6">
    <source>
        <dbReference type="ARBA" id="ARBA00022714"/>
    </source>
</evidence>
<proteinExistence type="inferred from homology"/>
<name>A0AA35PDI0_9SAUR</name>
<dbReference type="FunFam" id="3.40.50.150:FF:000085">
    <property type="entry name" value="Anamorsin homolog"/>
    <property type="match status" value="1"/>
</dbReference>
<evidence type="ECO:0000256" key="7">
    <source>
        <dbReference type="ARBA" id="ARBA00022723"/>
    </source>
</evidence>
<keyword evidence="10" id="KW-0496">Mitochondrion</keyword>
<accession>A0AA35PDI0</accession>
<dbReference type="Pfam" id="PF05093">
    <property type="entry name" value="CIAPIN1"/>
    <property type="match status" value="1"/>
</dbReference>
<dbReference type="PANTHER" id="PTHR13273">
    <property type="entry name" value="ANAMORSIN"/>
    <property type="match status" value="1"/>
</dbReference>
<sequence length="340" mass="36930">MAAHGISMGQQVAVIWDMHSPAEALQSFVQNIQAAVGVEGHVSVENINQLLQSSHKESSFDVVLSGLLPGSLTVHSAEVLAEIARIVKPGGRVLLKEVVTTETGNNNGLKTIPKLPAALTLSGLVEIKELQKEPLTSEQIQSLQERLGFQCNEIYSVQMEGKKPNFEVGSSSQLKISFVKKEREKPAVDPMAAKLWTLSANDMDDDDADLLDSDELLDPEDLKKPDPASLKAPSCKDSGKKKACKNCTCGLAEELEQKKNNIQPKSACGNVRMYIYLLIKTLDLYLDQEWGTFSLCCAGSFGPPSWQPLFILAGCPPPSHLTVSMVSLDRLDSLTASSRL</sequence>
<dbReference type="GO" id="GO:0005737">
    <property type="term" value="C:cytoplasm"/>
    <property type="evidence" value="ECO:0007669"/>
    <property type="project" value="UniProtKB-SubCell"/>
</dbReference>
<evidence type="ECO:0000259" key="11">
    <source>
        <dbReference type="Pfam" id="PF05093"/>
    </source>
</evidence>
<protein>
    <submittedName>
        <fullName evidence="13">Anamorsin</fullName>
    </submittedName>
</protein>
<feature type="domain" description="Anamorsin C-terminal" evidence="11">
    <location>
        <begin position="232"/>
        <end position="264"/>
    </location>
</feature>
<dbReference type="Proteomes" id="UP001178461">
    <property type="component" value="Chromosome 8"/>
</dbReference>
<evidence type="ECO:0000313" key="13">
    <source>
        <dbReference type="EMBL" id="CAI5781915.1"/>
    </source>
</evidence>
<comment type="subcellular location">
    <subcellularLocation>
        <location evidence="2">Cytoplasm</location>
    </subcellularLocation>
</comment>
<evidence type="ECO:0000256" key="1">
    <source>
        <dbReference type="ARBA" id="ARBA00001966"/>
    </source>
</evidence>
<dbReference type="AlphaFoldDB" id="A0AA35PDI0"/>
<dbReference type="InterPro" id="IPR046408">
    <property type="entry name" value="CIAPIN1"/>
</dbReference>
<evidence type="ECO:0000313" key="14">
    <source>
        <dbReference type="Proteomes" id="UP001178461"/>
    </source>
</evidence>
<comment type="cofactor">
    <cofactor evidence="1">
        <name>[4Fe-4S] cluster</name>
        <dbReference type="ChEBI" id="CHEBI:49883"/>
    </cofactor>
</comment>
<dbReference type="EMBL" id="OX395133">
    <property type="protein sequence ID" value="CAI5781915.1"/>
    <property type="molecule type" value="Genomic_DNA"/>
</dbReference>
<evidence type="ECO:0000256" key="10">
    <source>
        <dbReference type="ARBA" id="ARBA00023128"/>
    </source>
</evidence>
<keyword evidence="14" id="KW-1185">Reference proteome</keyword>
<dbReference type="GO" id="GO:0051539">
    <property type="term" value="F:4 iron, 4 sulfur cluster binding"/>
    <property type="evidence" value="ECO:0007669"/>
    <property type="project" value="UniProtKB-KW"/>
</dbReference>
<reference evidence="13" key="1">
    <citation type="submission" date="2022-12" db="EMBL/GenBank/DDBJ databases">
        <authorList>
            <person name="Alioto T."/>
            <person name="Alioto T."/>
            <person name="Gomez Garrido J."/>
        </authorList>
    </citation>
    <scope>NUCLEOTIDE SEQUENCE</scope>
</reference>
<dbReference type="InterPro" id="IPR007785">
    <property type="entry name" value="Anamorsin"/>
</dbReference>
<dbReference type="GO" id="GO:0016226">
    <property type="term" value="P:iron-sulfur cluster assembly"/>
    <property type="evidence" value="ECO:0007669"/>
    <property type="project" value="InterPro"/>
</dbReference>
<dbReference type="InterPro" id="IPR029063">
    <property type="entry name" value="SAM-dependent_MTases_sf"/>
</dbReference>
<dbReference type="GO" id="GO:0046872">
    <property type="term" value="F:metal ion binding"/>
    <property type="evidence" value="ECO:0007669"/>
    <property type="project" value="UniProtKB-KW"/>
</dbReference>
<keyword evidence="5" id="KW-0963">Cytoplasm</keyword>
<comment type="similarity">
    <text evidence="3">Belongs to the anamorsin family.</text>
</comment>
<keyword evidence="6" id="KW-0001">2Fe-2S</keyword>
<evidence type="ECO:0000256" key="3">
    <source>
        <dbReference type="ARBA" id="ARBA00008169"/>
    </source>
</evidence>
<dbReference type="PANTHER" id="PTHR13273:SF14">
    <property type="entry name" value="ANAMORSIN"/>
    <property type="match status" value="1"/>
</dbReference>
<dbReference type="GO" id="GO:0051537">
    <property type="term" value="F:2 iron, 2 sulfur cluster binding"/>
    <property type="evidence" value="ECO:0007669"/>
    <property type="project" value="UniProtKB-KW"/>
</dbReference>
<organism evidence="13 14">
    <name type="scientific">Podarcis lilfordi</name>
    <name type="common">Lilford's wall lizard</name>
    <dbReference type="NCBI Taxonomy" id="74358"/>
    <lineage>
        <taxon>Eukaryota</taxon>
        <taxon>Metazoa</taxon>
        <taxon>Chordata</taxon>
        <taxon>Craniata</taxon>
        <taxon>Vertebrata</taxon>
        <taxon>Euteleostomi</taxon>
        <taxon>Lepidosauria</taxon>
        <taxon>Squamata</taxon>
        <taxon>Bifurcata</taxon>
        <taxon>Unidentata</taxon>
        <taxon>Episquamata</taxon>
        <taxon>Laterata</taxon>
        <taxon>Lacertibaenia</taxon>
        <taxon>Lacertidae</taxon>
        <taxon>Podarcis</taxon>
    </lineage>
</organism>
<evidence type="ECO:0000259" key="12">
    <source>
        <dbReference type="Pfam" id="PF20922"/>
    </source>
</evidence>
<keyword evidence="7" id="KW-0479">Metal-binding</keyword>
<keyword evidence="8" id="KW-0408">Iron</keyword>